<comment type="catalytic activity">
    <reaction evidence="6">
        <text>L-lysyl-[protein] + 3 S-adenosyl-L-methionine = N(6),N(6),N(6)-trimethyl-L-lysyl-[protein] + 3 S-adenosyl-L-homocysteine + 3 H(+)</text>
        <dbReference type="Rhea" id="RHEA:54192"/>
        <dbReference type="Rhea" id="RHEA-COMP:9752"/>
        <dbReference type="Rhea" id="RHEA-COMP:13826"/>
        <dbReference type="ChEBI" id="CHEBI:15378"/>
        <dbReference type="ChEBI" id="CHEBI:29969"/>
        <dbReference type="ChEBI" id="CHEBI:57856"/>
        <dbReference type="ChEBI" id="CHEBI:59789"/>
        <dbReference type="ChEBI" id="CHEBI:61961"/>
    </reaction>
</comment>
<keyword evidence="5 6" id="KW-0949">S-adenosyl-L-methionine</keyword>
<comment type="function">
    <text evidence="6">Methylates ribosomal protein L11.</text>
</comment>
<keyword evidence="3 6" id="KW-0489">Methyltransferase</keyword>
<protein>
    <recommendedName>
        <fullName evidence="6">Ribosomal protein L11 methyltransferase</fullName>
        <shortName evidence="6">L11 Mtase</shortName>
        <ecNumber evidence="6">2.1.1.-</ecNumber>
    </recommendedName>
</protein>
<feature type="binding site" evidence="6">
    <location>
        <position position="233"/>
    </location>
    <ligand>
        <name>S-adenosyl-L-methionine</name>
        <dbReference type="ChEBI" id="CHEBI:59789"/>
    </ligand>
</feature>
<evidence type="ECO:0000256" key="3">
    <source>
        <dbReference type="ARBA" id="ARBA00022603"/>
    </source>
</evidence>
<dbReference type="PIRSF" id="PIRSF000401">
    <property type="entry name" value="RPL11_MTase"/>
    <property type="match status" value="1"/>
</dbReference>
<dbReference type="Pfam" id="PF06325">
    <property type="entry name" value="PrmA"/>
    <property type="match status" value="1"/>
</dbReference>
<dbReference type="InterPro" id="IPR004498">
    <property type="entry name" value="Ribosomal_PrmA_MeTrfase"/>
</dbReference>
<dbReference type="PANTHER" id="PTHR43648">
    <property type="entry name" value="ELECTRON TRANSFER FLAVOPROTEIN BETA SUBUNIT LYSINE METHYLTRANSFERASE"/>
    <property type="match status" value="1"/>
</dbReference>
<dbReference type="NCBIfam" id="TIGR00406">
    <property type="entry name" value="prmA"/>
    <property type="match status" value="1"/>
</dbReference>
<dbReference type="Proteomes" id="UP000502260">
    <property type="component" value="Chromosome"/>
</dbReference>
<keyword evidence="4 6" id="KW-0808">Transferase</keyword>
<proteinExistence type="inferred from homology"/>
<evidence type="ECO:0000256" key="2">
    <source>
        <dbReference type="ARBA" id="ARBA00022490"/>
    </source>
</evidence>
<dbReference type="GO" id="GO:0016279">
    <property type="term" value="F:protein-lysine N-methyltransferase activity"/>
    <property type="evidence" value="ECO:0007669"/>
    <property type="project" value="TreeGrafter"/>
</dbReference>
<gene>
    <name evidence="6 7" type="primary">prmA</name>
    <name evidence="7" type="ORF">SKTS_34970</name>
</gene>
<dbReference type="GO" id="GO:0005829">
    <property type="term" value="C:cytosol"/>
    <property type="evidence" value="ECO:0007669"/>
    <property type="project" value="TreeGrafter"/>
</dbReference>
<dbReference type="SUPFAM" id="SSF53335">
    <property type="entry name" value="S-adenosyl-L-methionine-dependent methyltransferases"/>
    <property type="match status" value="1"/>
</dbReference>
<evidence type="ECO:0000256" key="6">
    <source>
        <dbReference type="HAMAP-Rule" id="MF_00735"/>
    </source>
</evidence>
<feature type="binding site" evidence="6">
    <location>
        <position position="172"/>
    </location>
    <ligand>
        <name>S-adenosyl-L-methionine</name>
        <dbReference type="ChEBI" id="CHEBI:59789"/>
    </ligand>
</feature>
<dbReference type="InterPro" id="IPR050078">
    <property type="entry name" value="Ribosomal_L11_MeTrfase_PrmA"/>
</dbReference>
<evidence type="ECO:0000256" key="1">
    <source>
        <dbReference type="ARBA" id="ARBA00009741"/>
    </source>
</evidence>
<dbReference type="GO" id="GO:0032259">
    <property type="term" value="P:methylation"/>
    <property type="evidence" value="ECO:0007669"/>
    <property type="project" value="UniProtKB-KW"/>
</dbReference>
<dbReference type="HAMAP" id="MF_00735">
    <property type="entry name" value="Methyltr_PrmA"/>
    <property type="match status" value="1"/>
</dbReference>
<comment type="similarity">
    <text evidence="1 6">Belongs to the methyltransferase superfamily. PrmA family.</text>
</comment>
<dbReference type="GO" id="GO:0005840">
    <property type="term" value="C:ribosome"/>
    <property type="evidence" value="ECO:0007669"/>
    <property type="project" value="UniProtKB-KW"/>
</dbReference>
<keyword evidence="7" id="KW-0689">Ribosomal protein</keyword>
<feature type="binding site" evidence="6">
    <location>
        <position position="151"/>
    </location>
    <ligand>
        <name>S-adenosyl-L-methionine</name>
        <dbReference type="ChEBI" id="CHEBI:59789"/>
    </ligand>
</feature>
<dbReference type="RefSeq" id="WP_173068297.1">
    <property type="nucleotide sequence ID" value="NZ_AP022853.1"/>
</dbReference>
<sequence>MAWQALKIAADAKTAEGLSEALMELGALSVSIEDAHAGTAEEQEIFGEPGEPPAGVWQDALLNALFEADADLPAIVAAAAEALGLAAAPGFEVEAVAEQDWVRQTQAQFAPIPISSRLWIVPTWHESPDPGAINLVLDPGLAFGTGSHPTTRLCLQWLDRNLRGGETLLDYGCGSGILAIAALKLGAGKVVGVDIDPQATQASRFNAEQNQVSAEFYLPDDAPSVKVDVVVANILTNPLKMLAPMLANAALPGGRIVLSGILSHQGEDVLAVYREWFDIEVADESEGWVCLSGVRKA</sequence>
<evidence type="ECO:0000256" key="5">
    <source>
        <dbReference type="ARBA" id="ARBA00022691"/>
    </source>
</evidence>
<dbReference type="EMBL" id="AP022853">
    <property type="protein sequence ID" value="BCB28611.1"/>
    <property type="molecule type" value="Genomic_DNA"/>
</dbReference>
<keyword evidence="2 6" id="KW-0963">Cytoplasm</keyword>
<accession>A0A6F8VHG6</accession>
<keyword evidence="8" id="KW-1185">Reference proteome</keyword>
<dbReference type="Gene3D" id="3.40.50.150">
    <property type="entry name" value="Vaccinia Virus protein VP39"/>
    <property type="match status" value="1"/>
</dbReference>
<dbReference type="InterPro" id="IPR029063">
    <property type="entry name" value="SAM-dependent_MTases_sf"/>
</dbReference>
<feature type="binding site" evidence="6">
    <location>
        <position position="194"/>
    </location>
    <ligand>
        <name>S-adenosyl-L-methionine</name>
        <dbReference type="ChEBI" id="CHEBI:59789"/>
    </ligand>
</feature>
<name>A0A6F8VHG6_9PROT</name>
<evidence type="ECO:0000256" key="4">
    <source>
        <dbReference type="ARBA" id="ARBA00022679"/>
    </source>
</evidence>
<evidence type="ECO:0000313" key="7">
    <source>
        <dbReference type="EMBL" id="BCB28611.1"/>
    </source>
</evidence>
<dbReference type="KEGG" id="slac:SKTS_34970"/>
<dbReference type="EC" id="2.1.1.-" evidence="6"/>
<dbReference type="AlphaFoldDB" id="A0A6F8VHG6"/>
<comment type="subcellular location">
    <subcellularLocation>
        <location evidence="6">Cytoplasm</location>
    </subcellularLocation>
</comment>
<keyword evidence="7" id="KW-0687">Ribonucleoprotein</keyword>
<dbReference type="CDD" id="cd02440">
    <property type="entry name" value="AdoMet_MTases"/>
    <property type="match status" value="1"/>
</dbReference>
<evidence type="ECO:0000313" key="8">
    <source>
        <dbReference type="Proteomes" id="UP000502260"/>
    </source>
</evidence>
<organism evidence="7 8">
    <name type="scientific">Sulfurimicrobium lacus</name>
    <dbReference type="NCBI Taxonomy" id="2715678"/>
    <lineage>
        <taxon>Bacteria</taxon>
        <taxon>Pseudomonadati</taxon>
        <taxon>Pseudomonadota</taxon>
        <taxon>Betaproteobacteria</taxon>
        <taxon>Nitrosomonadales</taxon>
        <taxon>Sulfuricellaceae</taxon>
        <taxon>Sulfurimicrobium</taxon>
    </lineage>
</organism>
<reference evidence="8" key="1">
    <citation type="submission" date="2020-03" db="EMBL/GenBank/DDBJ databases">
        <title>Complete genome sequence of sulfur-oxidizing bacterium skT11.</title>
        <authorList>
            <person name="Kanda M."/>
            <person name="Kojima H."/>
            <person name="Fukui M."/>
        </authorList>
    </citation>
    <scope>NUCLEOTIDE SEQUENCE [LARGE SCALE GENOMIC DNA]</scope>
    <source>
        <strain evidence="8">skT11</strain>
    </source>
</reference>
<dbReference type="PANTHER" id="PTHR43648:SF1">
    <property type="entry name" value="ELECTRON TRANSFER FLAVOPROTEIN BETA SUBUNIT LYSINE METHYLTRANSFERASE"/>
    <property type="match status" value="1"/>
</dbReference>